<evidence type="ECO:0000313" key="2">
    <source>
        <dbReference type="Proteomes" id="UP000235081"/>
    </source>
</evidence>
<organism evidence="1 2">
    <name type="scientific">Fischerella thermalis CCMEE 5318</name>
    <dbReference type="NCBI Taxonomy" id="2019666"/>
    <lineage>
        <taxon>Bacteria</taxon>
        <taxon>Bacillati</taxon>
        <taxon>Cyanobacteriota</taxon>
        <taxon>Cyanophyceae</taxon>
        <taxon>Nostocales</taxon>
        <taxon>Hapalosiphonaceae</taxon>
        <taxon>Fischerella</taxon>
    </lineage>
</organism>
<reference evidence="1 2" key="1">
    <citation type="submission" date="2017-07" db="EMBL/GenBank/DDBJ databases">
        <title>Genomes of Fischerella (Mastigocladus) sp. strains.</title>
        <authorList>
            <person name="Miller S.R."/>
        </authorList>
    </citation>
    <scope>NUCLEOTIDE SEQUENCE [LARGE SCALE GENOMIC DNA]</scope>
    <source>
        <strain evidence="1 2">CCMEE 5318</strain>
    </source>
</reference>
<sequence length="59" mass="6596">MAKLGKFCYGDVKFSNPSLSLKINDSSHETTNADVVISKPFKDNQDENIVDRQIKIVPV</sequence>
<dbReference type="AlphaFoldDB" id="A0A2N6LHX5"/>
<gene>
    <name evidence="1" type="ORF">CEN46_09455</name>
</gene>
<dbReference type="Proteomes" id="UP000235081">
    <property type="component" value="Unassembled WGS sequence"/>
</dbReference>
<comment type="caution">
    <text evidence="1">The sequence shown here is derived from an EMBL/GenBank/DDBJ whole genome shotgun (WGS) entry which is preliminary data.</text>
</comment>
<name>A0A2N6LHX5_9CYAN</name>
<accession>A0A2N6LHX5</accession>
<protein>
    <submittedName>
        <fullName evidence="1">Uncharacterized protein</fullName>
    </submittedName>
</protein>
<proteinExistence type="predicted"/>
<dbReference type="EMBL" id="NMQE01000259">
    <property type="protein sequence ID" value="PMB23801.1"/>
    <property type="molecule type" value="Genomic_DNA"/>
</dbReference>
<evidence type="ECO:0000313" key="1">
    <source>
        <dbReference type="EMBL" id="PMB23801.1"/>
    </source>
</evidence>